<dbReference type="InterPro" id="IPR003594">
    <property type="entry name" value="HATPase_dom"/>
</dbReference>
<dbReference type="SUPFAM" id="SSF158472">
    <property type="entry name" value="HAMP domain-like"/>
    <property type="match status" value="1"/>
</dbReference>
<evidence type="ECO:0000313" key="11">
    <source>
        <dbReference type="Proteomes" id="UP001317705"/>
    </source>
</evidence>
<comment type="catalytic activity">
    <reaction evidence="1">
        <text>ATP + protein L-histidine = ADP + protein N-phospho-L-histidine.</text>
        <dbReference type="EC" id="2.7.13.3"/>
    </reaction>
</comment>
<comment type="subcellular location">
    <subcellularLocation>
        <location evidence="2">Membrane</location>
    </subcellularLocation>
</comment>
<dbReference type="InterPro" id="IPR035965">
    <property type="entry name" value="PAS-like_dom_sf"/>
</dbReference>
<dbReference type="EC" id="2.7.13.3" evidence="3"/>
<evidence type="ECO:0000256" key="3">
    <source>
        <dbReference type="ARBA" id="ARBA00012438"/>
    </source>
</evidence>
<dbReference type="InterPro" id="IPR005467">
    <property type="entry name" value="His_kinase_dom"/>
</dbReference>
<dbReference type="PANTHER" id="PTHR43304:SF1">
    <property type="entry name" value="PAC DOMAIN-CONTAINING PROTEIN"/>
    <property type="match status" value="1"/>
</dbReference>
<dbReference type="PROSITE" id="PS50109">
    <property type="entry name" value="HIS_KIN"/>
    <property type="match status" value="1"/>
</dbReference>
<dbReference type="InterPro" id="IPR003661">
    <property type="entry name" value="HisK_dim/P_dom"/>
</dbReference>
<dbReference type="InterPro" id="IPR004358">
    <property type="entry name" value="Sig_transdc_His_kin-like_C"/>
</dbReference>
<evidence type="ECO:0000256" key="1">
    <source>
        <dbReference type="ARBA" id="ARBA00000085"/>
    </source>
</evidence>
<evidence type="ECO:0000256" key="6">
    <source>
        <dbReference type="ARBA" id="ARBA00022777"/>
    </source>
</evidence>
<evidence type="ECO:0000256" key="4">
    <source>
        <dbReference type="ARBA" id="ARBA00022553"/>
    </source>
</evidence>
<evidence type="ECO:0000259" key="8">
    <source>
        <dbReference type="PROSITE" id="PS50113"/>
    </source>
</evidence>
<dbReference type="CDD" id="cd00082">
    <property type="entry name" value="HisKA"/>
    <property type="match status" value="1"/>
</dbReference>
<dbReference type="SUPFAM" id="SSF47384">
    <property type="entry name" value="Homodimeric domain of signal transducing histidine kinase"/>
    <property type="match status" value="1"/>
</dbReference>
<dbReference type="SUPFAM" id="SSF55785">
    <property type="entry name" value="PYP-like sensor domain (PAS domain)"/>
    <property type="match status" value="1"/>
</dbReference>
<proteinExistence type="predicted"/>
<sequence length="722" mass="79661">MNLLKRLSIRAHLLILVAVALLPSFAIIAYSGIERRNDSIEDALRRCAELTFELGSYQERVVFEVRQLLTTLSDLGEVRRHDTAACNRLFARILTQNPQFINLHAATTDGRLFASGAPLPGRITIRDRRYFQEAIRTGTFAAGEFIIGRTVNKPMLNFAIPVRDDHDTITATVQAGFDLAFYDRLFANATLPPGAVLVVSDHRGIILYQSGDAELLPGNPESPAILRLMAGPAASGVCRFTSPAGQPAILAYRKLSLTPGAPPYLQIRIAIPEEQIVSEAQSITLRDLLMLFTAAGLTALLAVFYGKVTISGPVDQLMAAVQRLGAGKLSTRTGIDGREGDIGKLAEAFDTMAIALHQREEDLQEANRQAFEEKAKTEAIIAGIGEGISIQSPDYRILFQNEVHREMMGDHLGEFCYQAYERRPAVCQVCPVQMAFADGAIHTVEKRVDLNGEDLYVMITASPIFDDAGNAFAATEVVKDITARKRIELELADKNRRLTESNRELQQFAYVASHDLQEPLRTITSFIQLLARRYQGKLDQDADDFIGFITDGAARMQQLINDLLLYSRVETKGKPFAPTDLNEVLAAVRANLRLAIAENDAVITAAPLPVVTGDKGQLIQLFQNLLANSIRFHSERQPAIEIAATPDDGWWRIEVRDNGIGIDPRFSERIFEIFQRLHGRDDYPGTGIGLAICRKIVERHGGTIRVESAEGNGATFIFTLPA</sequence>
<dbReference type="InterPro" id="IPR000700">
    <property type="entry name" value="PAS-assoc_C"/>
</dbReference>
<keyword evidence="5" id="KW-0808">Transferase</keyword>
<dbReference type="Pfam" id="PF00512">
    <property type="entry name" value="HisKA"/>
    <property type="match status" value="1"/>
</dbReference>
<protein>
    <recommendedName>
        <fullName evidence="3">histidine kinase</fullName>
        <ecNumber evidence="3">2.7.13.3</ecNumber>
    </recommendedName>
</protein>
<dbReference type="SMART" id="SM00304">
    <property type="entry name" value="HAMP"/>
    <property type="match status" value="1"/>
</dbReference>
<dbReference type="PANTHER" id="PTHR43304">
    <property type="entry name" value="PHYTOCHROME-LIKE PROTEIN CPH1"/>
    <property type="match status" value="1"/>
</dbReference>
<dbReference type="Pfam" id="PF00672">
    <property type="entry name" value="HAMP"/>
    <property type="match status" value="1"/>
</dbReference>
<dbReference type="InterPro" id="IPR036097">
    <property type="entry name" value="HisK_dim/P_sf"/>
</dbReference>
<accession>A0ABN6VPC7</accession>
<evidence type="ECO:0000256" key="5">
    <source>
        <dbReference type="ARBA" id="ARBA00022679"/>
    </source>
</evidence>
<evidence type="ECO:0000313" key="10">
    <source>
        <dbReference type="EMBL" id="BDV42043.1"/>
    </source>
</evidence>
<dbReference type="CDD" id="cd12914">
    <property type="entry name" value="PDC1_DGC_like"/>
    <property type="match status" value="1"/>
</dbReference>
<gene>
    <name evidence="10" type="ORF">GURASL_09660</name>
</gene>
<dbReference type="InterPro" id="IPR052162">
    <property type="entry name" value="Sensor_kinase/Photoreceptor"/>
</dbReference>
<name>A0ABN6VPC7_9BACT</name>
<dbReference type="SMART" id="SM00387">
    <property type="entry name" value="HATPase_c"/>
    <property type="match status" value="1"/>
</dbReference>
<dbReference type="InterPro" id="IPR003660">
    <property type="entry name" value="HAMP_dom"/>
</dbReference>
<organism evidence="10 11">
    <name type="scientific">Geotalea uraniireducens</name>
    <dbReference type="NCBI Taxonomy" id="351604"/>
    <lineage>
        <taxon>Bacteria</taxon>
        <taxon>Pseudomonadati</taxon>
        <taxon>Thermodesulfobacteriota</taxon>
        <taxon>Desulfuromonadia</taxon>
        <taxon>Geobacterales</taxon>
        <taxon>Geobacteraceae</taxon>
        <taxon>Geotalea</taxon>
    </lineage>
</organism>
<dbReference type="SMART" id="SM00388">
    <property type="entry name" value="HisKA"/>
    <property type="match status" value="1"/>
</dbReference>
<evidence type="ECO:0000259" key="7">
    <source>
        <dbReference type="PROSITE" id="PS50109"/>
    </source>
</evidence>
<reference evidence="10 11" key="1">
    <citation type="submission" date="2022-12" db="EMBL/GenBank/DDBJ databases">
        <title>Polyphasic characterization of Geotalea uranireducens NIT-SL11 newly isolated from a complex of sewage sludge and microbially reduced graphene oxide.</title>
        <authorList>
            <person name="Xie L."/>
            <person name="Yoshida N."/>
            <person name="Meng L."/>
        </authorList>
    </citation>
    <scope>NUCLEOTIDE SEQUENCE [LARGE SCALE GENOMIC DNA]</scope>
    <source>
        <strain evidence="10 11">NIT-SL11</strain>
    </source>
</reference>
<dbReference type="Gene3D" id="3.30.450.20">
    <property type="entry name" value="PAS domain"/>
    <property type="match status" value="2"/>
</dbReference>
<dbReference type="Proteomes" id="UP001317705">
    <property type="component" value="Chromosome"/>
</dbReference>
<dbReference type="PROSITE" id="PS50113">
    <property type="entry name" value="PAC"/>
    <property type="match status" value="1"/>
</dbReference>
<dbReference type="Gene3D" id="6.10.340.10">
    <property type="match status" value="1"/>
</dbReference>
<feature type="domain" description="HAMP" evidence="9">
    <location>
        <begin position="308"/>
        <end position="361"/>
    </location>
</feature>
<dbReference type="InterPro" id="IPR000014">
    <property type="entry name" value="PAS"/>
</dbReference>
<feature type="domain" description="PAC" evidence="8">
    <location>
        <begin position="437"/>
        <end position="493"/>
    </location>
</feature>
<evidence type="ECO:0000256" key="2">
    <source>
        <dbReference type="ARBA" id="ARBA00004370"/>
    </source>
</evidence>
<dbReference type="EMBL" id="AP027151">
    <property type="protein sequence ID" value="BDV42043.1"/>
    <property type="molecule type" value="Genomic_DNA"/>
</dbReference>
<dbReference type="Pfam" id="PF02518">
    <property type="entry name" value="HATPase_c"/>
    <property type="match status" value="1"/>
</dbReference>
<keyword evidence="11" id="KW-1185">Reference proteome</keyword>
<dbReference type="CDD" id="cd06225">
    <property type="entry name" value="HAMP"/>
    <property type="match status" value="1"/>
</dbReference>
<dbReference type="PROSITE" id="PS50885">
    <property type="entry name" value="HAMP"/>
    <property type="match status" value="1"/>
</dbReference>
<dbReference type="Gene3D" id="3.30.565.10">
    <property type="entry name" value="Histidine kinase-like ATPase, C-terminal domain"/>
    <property type="match status" value="1"/>
</dbReference>
<evidence type="ECO:0000259" key="9">
    <source>
        <dbReference type="PROSITE" id="PS50885"/>
    </source>
</evidence>
<dbReference type="Pfam" id="PF13426">
    <property type="entry name" value="PAS_9"/>
    <property type="match status" value="1"/>
</dbReference>
<dbReference type="CDD" id="cd12915">
    <property type="entry name" value="PDC2_DGC_like"/>
    <property type="match status" value="1"/>
</dbReference>
<dbReference type="SUPFAM" id="SSF55874">
    <property type="entry name" value="ATPase domain of HSP90 chaperone/DNA topoisomerase II/histidine kinase"/>
    <property type="match status" value="1"/>
</dbReference>
<dbReference type="PRINTS" id="PR00344">
    <property type="entry name" value="BCTRLSENSOR"/>
</dbReference>
<keyword evidence="4" id="KW-0597">Phosphoprotein</keyword>
<dbReference type="Gene3D" id="1.10.287.130">
    <property type="match status" value="1"/>
</dbReference>
<feature type="domain" description="Histidine kinase" evidence="7">
    <location>
        <begin position="511"/>
        <end position="722"/>
    </location>
</feature>
<dbReference type="InterPro" id="IPR036890">
    <property type="entry name" value="HATPase_C_sf"/>
</dbReference>
<keyword evidence="6" id="KW-0418">Kinase</keyword>
<dbReference type="RefSeq" id="WP_282002248.1">
    <property type="nucleotide sequence ID" value="NZ_AP027151.1"/>
</dbReference>